<keyword evidence="4" id="KW-1185">Reference proteome</keyword>
<evidence type="ECO:0000313" key="4">
    <source>
        <dbReference type="Proteomes" id="UP000759131"/>
    </source>
</evidence>
<dbReference type="Proteomes" id="UP000759131">
    <property type="component" value="Unassembled WGS sequence"/>
</dbReference>
<feature type="domain" description="RGS" evidence="2">
    <location>
        <begin position="113"/>
        <end position="251"/>
    </location>
</feature>
<feature type="compositionally biased region" description="Low complexity" evidence="1">
    <location>
        <begin position="15"/>
        <end position="29"/>
    </location>
</feature>
<dbReference type="SUPFAM" id="SSF48097">
    <property type="entry name" value="Regulator of G-protein signaling, RGS"/>
    <property type="match status" value="2"/>
</dbReference>
<dbReference type="GO" id="GO:0005886">
    <property type="term" value="C:plasma membrane"/>
    <property type="evidence" value="ECO:0007669"/>
    <property type="project" value="TreeGrafter"/>
</dbReference>
<dbReference type="InterPro" id="IPR052246">
    <property type="entry name" value="Cell_Polariz_PKAAnc"/>
</dbReference>
<dbReference type="OrthoDB" id="5584247at2759"/>
<dbReference type="AlphaFoldDB" id="A0A7R9Q1B0"/>
<dbReference type="EMBL" id="CAJPIZ010005193">
    <property type="protein sequence ID" value="CAG2108352.1"/>
    <property type="molecule type" value="Genomic_DNA"/>
</dbReference>
<dbReference type="PANTHER" id="PTHR13155">
    <property type="entry name" value="A-KINASE ANCHOR PROTEINS"/>
    <property type="match status" value="1"/>
</dbReference>
<feature type="region of interest" description="Disordered" evidence="1">
    <location>
        <begin position="1"/>
        <end position="29"/>
    </location>
</feature>
<dbReference type="PROSITE" id="PS50132">
    <property type="entry name" value="RGS"/>
    <property type="match status" value="2"/>
</dbReference>
<organism evidence="3">
    <name type="scientific">Medioppia subpectinata</name>
    <dbReference type="NCBI Taxonomy" id="1979941"/>
    <lineage>
        <taxon>Eukaryota</taxon>
        <taxon>Metazoa</taxon>
        <taxon>Ecdysozoa</taxon>
        <taxon>Arthropoda</taxon>
        <taxon>Chelicerata</taxon>
        <taxon>Arachnida</taxon>
        <taxon>Acari</taxon>
        <taxon>Acariformes</taxon>
        <taxon>Sarcoptiformes</taxon>
        <taxon>Oribatida</taxon>
        <taxon>Brachypylina</taxon>
        <taxon>Oppioidea</taxon>
        <taxon>Oppiidae</taxon>
        <taxon>Medioppia</taxon>
    </lineage>
</organism>
<dbReference type="InterPro" id="IPR036305">
    <property type="entry name" value="RGS_sf"/>
</dbReference>
<evidence type="ECO:0000259" key="2">
    <source>
        <dbReference type="PROSITE" id="PS50132"/>
    </source>
</evidence>
<dbReference type="InterPro" id="IPR016137">
    <property type="entry name" value="RGS"/>
</dbReference>
<dbReference type="Gene3D" id="1.10.167.10">
    <property type="entry name" value="Regulator of G-protein Signalling 4, domain 2"/>
    <property type="match status" value="2"/>
</dbReference>
<feature type="domain" description="RGS" evidence="2">
    <location>
        <begin position="264"/>
        <end position="377"/>
    </location>
</feature>
<dbReference type="GO" id="GO:0008104">
    <property type="term" value="P:intracellular protein localization"/>
    <property type="evidence" value="ECO:0007669"/>
    <property type="project" value="TreeGrafter"/>
</dbReference>
<reference evidence="3" key="1">
    <citation type="submission" date="2020-11" db="EMBL/GenBank/DDBJ databases">
        <authorList>
            <person name="Tran Van P."/>
        </authorList>
    </citation>
    <scope>NUCLEOTIDE SEQUENCE</scope>
</reference>
<evidence type="ECO:0000256" key="1">
    <source>
        <dbReference type="SAM" id="MobiDB-lite"/>
    </source>
</evidence>
<evidence type="ECO:0000313" key="3">
    <source>
        <dbReference type="EMBL" id="CAD7627922.1"/>
    </source>
</evidence>
<proteinExistence type="predicted"/>
<feature type="region of interest" description="Disordered" evidence="1">
    <location>
        <begin position="46"/>
        <end position="66"/>
    </location>
</feature>
<dbReference type="PANTHER" id="PTHR13155:SF1">
    <property type="entry name" value="A-KINASE ANCHOR PROTEIN 10, MITOCHONDRIAL"/>
    <property type="match status" value="1"/>
</dbReference>
<dbReference type="Pfam" id="PF00615">
    <property type="entry name" value="RGS"/>
    <property type="match status" value="2"/>
</dbReference>
<accession>A0A7R9Q1B0</accession>
<sequence>MSFFRRKKAETRNPSLASMLSMNSSSSDVSIDGNKVSNGLSWDQSTSDDYYSPTTTPVPKSSAVRSGARMASISTISGLHSHRNVKPVHQMLLAESMVDHSLSLQLKSRFNQSLRDILSDNTVFPYFIQYMESLGNVSKHLIRFWIQTECLIVSQKNIASNVSSSDQSLDDIRRQFIADSIGVYDKYLSESSPHFVDIPQELKDEIKEKLFNRGSDVSCDLFGSAQKYAIERMEALYYEPFLKSSYYCKFSIDYLTTDSVTLADILFNDTLLATNFIEFMESEGMKAFVDFLIMFEKYRKVSNDYDDAISLFNRFFRDNTDNRLGFSDSHVMGLNQKLVKNNFNCDCLDSSAAILIQYFEKTYLKQFIESQFFIEYLNNCFQTIQTESHHKTHKRTNSDSSYTSDCSFVSSLSTRDTECSTTTTTTCGHSPAVASKHRQSNHVNEEHRHDSLWKRDLSGKLQFTHVDKYGRIWSALEPEPQRHTGALVKVMKKFSLHSTADKDKEEIAWKIATMIVNDVNQSCNGAGDDTHHLSQPYK</sequence>
<dbReference type="SMART" id="SM00315">
    <property type="entry name" value="RGS"/>
    <property type="match status" value="2"/>
</dbReference>
<protein>
    <recommendedName>
        <fullName evidence="2">RGS domain-containing protein</fullName>
    </recommendedName>
</protein>
<feature type="compositionally biased region" description="Low complexity" evidence="1">
    <location>
        <begin position="46"/>
        <end position="57"/>
    </location>
</feature>
<name>A0A7R9Q1B0_9ACAR</name>
<dbReference type="InterPro" id="IPR044926">
    <property type="entry name" value="RGS_subdomain_2"/>
</dbReference>
<gene>
    <name evidence="3" type="ORF">OSB1V03_LOCUS8347</name>
</gene>
<dbReference type="GO" id="GO:0005739">
    <property type="term" value="C:mitochondrion"/>
    <property type="evidence" value="ECO:0007669"/>
    <property type="project" value="TreeGrafter"/>
</dbReference>
<dbReference type="EMBL" id="OC859768">
    <property type="protein sequence ID" value="CAD7627922.1"/>
    <property type="molecule type" value="Genomic_DNA"/>
</dbReference>